<sequence length="74" mass="7598">MAASAPPYGGEEGFHATPRSQIRCRWRHCWSSSAQTVSQPVGEVDGSRAGQARTCGGGAGAGEGVHLSVARQSS</sequence>
<reference evidence="1" key="2">
    <citation type="journal article" date="2015" name="Data Brief">
        <title>Shoot transcriptome of the giant reed, Arundo donax.</title>
        <authorList>
            <person name="Barrero R.A."/>
            <person name="Guerrero F.D."/>
            <person name="Moolhuijzen P."/>
            <person name="Goolsby J.A."/>
            <person name="Tidwell J."/>
            <person name="Bellgard S.E."/>
            <person name="Bellgard M.I."/>
        </authorList>
    </citation>
    <scope>NUCLEOTIDE SEQUENCE</scope>
    <source>
        <tissue evidence="1">Shoot tissue taken approximately 20 cm above the soil surface</tissue>
    </source>
</reference>
<organism evidence="1">
    <name type="scientific">Arundo donax</name>
    <name type="common">Giant reed</name>
    <name type="synonym">Donax arundinaceus</name>
    <dbReference type="NCBI Taxonomy" id="35708"/>
    <lineage>
        <taxon>Eukaryota</taxon>
        <taxon>Viridiplantae</taxon>
        <taxon>Streptophyta</taxon>
        <taxon>Embryophyta</taxon>
        <taxon>Tracheophyta</taxon>
        <taxon>Spermatophyta</taxon>
        <taxon>Magnoliopsida</taxon>
        <taxon>Liliopsida</taxon>
        <taxon>Poales</taxon>
        <taxon>Poaceae</taxon>
        <taxon>PACMAD clade</taxon>
        <taxon>Arundinoideae</taxon>
        <taxon>Arundineae</taxon>
        <taxon>Arundo</taxon>
    </lineage>
</organism>
<evidence type="ECO:0000313" key="1">
    <source>
        <dbReference type="EMBL" id="JAD95128.1"/>
    </source>
</evidence>
<proteinExistence type="predicted"/>
<reference evidence="1" key="1">
    <citation type="submission" date="2014-09" db="EMBL/GenBank/DDBJ databases">
        <authorList>
            <person name="Magalhaes I.L.F."/>
            <person name="Oliveira U."/>
            <person name="Santos F.R."/>
            <person name="Vidigal T.H.D.A."/>
            <person name="Brescovit A.D."/>
            <person name="Santos A.J."/>
        </authorList>
    </citation>
    <scope>NUCLEOTIDE SEQUENCE</scope>
    <source>
        <tissue evidence="1">Shoot tissue taken approximately 20 cm above the soil surface</tissue>
    </source>
</reference>
<accession>A0A0A9E7Z7</accession>
<dbReference type="AlphaFoldDB" id="A0A0A9E7Z7"/>
<dbReference type="EMBL" id="GBRH01202767">
    <property type="protein sequence ID" value="JAD95128.1"/>
    <property type="molecule type" value="Transcribed_RNA"/>
</dbReference>
<protein>
    <submittedName>
        <fullName evidence="1">Uncharacterized protein</fullName>
    </submittedName>
</protein>
<name>A0A0A9E7Z7_ARUDO</name>